<dbReference type="SUPFAM" id="SSF53335">
    <property type="entry name" value="S-adenosyl-L-methionine-dependent methyltransferases"/>
    <property type="match status" value="1"/>
</dbReference>
<dbReference type="Gene3D" id="3.40.50.150">
    <property type="entry name" value="Vaccinia Virus protein VP39"/>
    <property type="match status" value="1"/>
</dbReference>
<comment type="caution">
    <text evidence="6">The sequence shown here is derived from an EMBL/GenBank/DDBJ whole genome shotgun (WGS) entry which is preliminary data.</text>
</comment>
<dbReference type="EMBL" id="JAUKUD010000001">
    <property type="protein sequence ID" value="KAK0752835.1"/>
    <property type="molecule type" value="Genomic_DNA"/>
</dbReference>
<evidence type="ECO:0000256" key="3">
    <source>
        <dbReference type="ARBA" id="ARBA00022691"/>
    </source>
</evidence>
<feature type="non-terminal residue" evidence="6">
    <location>
        <position position="1"/>
    </location>
</feature>
<reference evidence="6" key="1">
    <citation type="submission" date="2023-06" db="EMBL/GenBank/DDBJ databases">
        <title>Genome-scale phylogeny and comparative genomics of the fungal order Sordariales.</title>
        <authorList>
            <consortium name="Lawrence Berkeley National Laboratory"/>
            <person name="Hensen N."/>
            <person name="Bonometti L."/>
            <person name="Westerberg I."/>
            <person name="Brannstrom I.O."/>
            <person name="Guillou S."/>
            <person name="Cros-Aarteil S."/>
            <person name="Calhoun S."/>
            <person name="Haridas S."/>
            <person name="Kuo A."/>
            <person name="Mondo S."/>
            <person name="Pangilinan J."/>
            <person name="Riley R."/>
            <person name="LaButti K."/>
            <person name="Andreopoulos B."/>
            <person name="Lipzen A."/>
            <person name="Chen C."/>
            <person name="Yanf M."/>
            <person name="Daum C."/>
            <person name="Ng V."/>
            <person name="Clum A."/>
            <person name="Steindorff A."/>
            <person name="Ohm R."/>
            <person name="Martin F."/>
            <person name="Silar P."/>
            <person name="Natvig D."/>
            <person name="Lalanne C."/>
            <person name="Gautier V."/>
            <person name="Ament-velasquez S.L."/>
            <person name="Kruys A."/>
            <person name="Hutchinson M.I."/>
            <person name="Powell A.J."/>
            <person name="Barry K."/>
            <person name="Miller A.N."/>
            <person name="Grigoriev I.V."/>
            <person name="Debuchy R."/>
            <person name="Gladieux P."/>
            <person name="Thoren M.H."/>
            <person name="Johannesson H."/>
        </authorList>
    </citation>
    <scope>NUCLEOTIDE SEQUENCE</scope>
    <source>
        <strain evidence="6">SMH3187-1</strain>
    </source>
</reference>
<sequence length="249" mass="26958">PPSTVTAPARHLLTTYAGIPPGDLDAHIDAIRARAFAVAPYPCIGTYQFLDLSLRTSPIYPTLLAALRSGTGKTFLDLGCGLGQEVRQLVADGVPDEEGVLFATDLNGGLWEVGGELFRDQGRLKARFIEGDFFEEGVLGELEGGVDYVYAGAFFHLFGLEEQVRAVKRVVKLLRRGGGVVVGRQSGGLGPMWGRWRGRGGGRGLGMIWRAGGVCGRGWGGRRGPSGGWRGGWRRESIRWLGWRACMRD</sequence>
<evidence type="ECO:0000259" key="5">
    <source>
        <dbReference type="Pfam" id="PF13649"/>
    </source>
</evidence>
<dbReference type="Pfam" id="PF13649">
    <property type="entry name" value="Methyltransf_25"/>
    <property type="match status" value="1"/>
</dbReference>
<proteinExistence type="inferred from homology"/>
<dbReference type="InterPro" id="IPR051654">
    <property type="entry name" value="Meroterpenoid_MTases"/>
</dbReference>
<evidence type="ECO:0000313" key="7">
    <source>
        <dbReference type="Proteomes" id="UP001172155"/>
    </source>
</evidence>
<dbReference type="CDD" id="cd02440">
    <property type="entry name" value="AdoMet_MTases"/>
    <property type="match status" value="1"/>
</dbReference>
<gene>
    <name evidence="6" type="ORF">B0T18DRAFT_451180</name>
</gene>
<organism evidence="6 7">
    <name type="scientific">Schizothecium vesticola</name>
    <dbReference type="NCBI Taxonomy" id="314040"/>
    <lineage>
        <taxon>Eukaryota</taxon>
        <taxon>Fungi</taxon>
        <taxon>Dikarya</taxon>
        <taxon>Ascomycota</taxon>
        <taxon>Pezizomycotina</taxon>
        <taxon>Sordariomycetes</taxon>
        <taxon>Sordariomycetidae</taxon>
        <taxon>Sordariales</taxon>
        <taxon>Schizotheciaceae</taxon>
        <taxon>Schizothecium</taxon>
    </lineage>
</organism>
<keyword evidence="3" id="KW-0949">S-adenosyl-L-methionine</keyword>
<evidence type="ECO:0000313" key="6">
    <source>
        <dbReference type="EMBL" id="KAK0752835.1"/>
    </source>
</evidence>
<keyword evidence="2" id="KW-0808">Transferase</keyword>
<comment type="similarity">
    <text evidence="4">Belongs to the class I-like SAM-binding methyltransferase superfamily.</text>
</comment>
<dbReference type="AlphaFoldDB" id="A0AA40KBF0"/>
<evidence type="ECO:0000256" key="2">
    <source>
        <dbReference type="ARBA" id="ARBA00022679"/>
    </source>
</evidence>
<accession>A0AA40KBF0</accession>
<comment type="pathway">
    <text evidence="1">Secondary metabolite biosynthesis.</text>
</comment>
<dbReference type="PANTHER" id="PTHR35897">
    <property type="entry name" value="METHYLTRANSFERASE AUSD"/>
    <property type="match status" value="1"/>
</dbReference>
<evidence type="ECO:0000256" key="4">
    <source>
        <dbReference type="ARBA" id="ARBA00038314"/>
    </source>
</evidence>
<protein>
    <recommendedName>
        <fullName evidence="5">Methyltransferase domain-containing protein</fullName>
    </recommendedName>
</protein>
<feature type="domain" description="Methyltransferase" evidence="5">
    <location>
        <begin position="76"/>
        <end position="178"/>
    </location>
</feature>
<dbReference type="PANTHER" id="PTHR35897:SF1">
    <property type="entry name" value="METHYLTRANSFERASE AUSD"/>
    <property type="match status" value="1"/>
</dbReference>
<dbReference type="Proteomes" id="UP001172155">
    <property type="component" value="Unassembled WGS sequence"/>
</dbReference>
<keyword evidence="7" id="KW-1185">Reference proteome</keyword>
<name>A0AA40KBF0_9PEZI</name>
<dbReference type="GO" id="GO:0016740">
    <property type="term" value="F:transferase activity"/>
    <property type="evidence" value="ECO:0007669"/>
    <property type="project" value="UniProtKB-KW"/>
</dbReference>
<dbReference type="InterPro" id="IPR029063">
    <property type="entry name" value="SAM-dependent_MTases_sf"/>
</dbReference>
<evidence type="ECO:0000256" key="1">
    <source>
        <dbReference type="ARBA" id="ARBA00005179"/>
    </source>
</evidence>
<dbReference type="InterPro" id="IPR041698">
    <property type="entry name" value="Methyltransf_25"/>
</dbReference>